<accession>A0A2A2LJJ9</accession>
<dbReference type="EMBL" id="LIAE01006675">
    <property type="protein sequence ID" value="PAV86364.1"/>
    <property type="molecule type" value="Genomic_DNA"/>
</dbReference>
<dbReference type="Pfam" id="PF08161">
    <property type="entry name" value="RRP12_HEAT"/>
    <property type="match status" value="1"/>
</dbReference>
<dbReference type="InterPro" id="IPR016024">
    <property type="entry name" value="ARM-type_fold"/>
</dbReference>
<dbReference type="Pfam" id="PF25772">
    <property type="entry name" value="HEAT_RRP12_N"/>
    <property type="match status" value="1"/>
</dbReference>
<dbReference type="STRING" id="2018661.A0A2A2LJJ9"/>
<comment type="caution">
    <text evidence="7">The sequence shown here is derived from an EMBL/GenBank/DDBJ whole genome shotgun (WGS) entry which is preliminary data.</text>
</comment>
<feature type="compositionally biased region" description="Acidic residues" evidence="4">
    <location>
        <begin position="1111"/>
        <end position="1121"/>
    </location>
</feature>
<dbReference type="Gene3D" id="1.25.10.10">
    <property type="entry name" value="Leucine-rich Repeat Variant"/>
    <property type="match status" value="2"/>
</dbReference>
<dbReference type="PANTHER" id="PTHR48287:SF1">
    <property type="entry name" value="ARM REPEAT SUPERFAMILY PROTEIN"/>
    <property type="match status" value="1"/>
</dbReference>
<sequence>MAREKTYRHRIHGNGKVQIPKGMLCESNPSRNRHRQAAASLRNATFNARPVDERGPETSRNADSEALIEALPMEGMNIGNSSKSMVSDGGISKISQFTSCTNPAFDTVHRVWRSGSTIQSEVISVLAAVAELIKERNGTESDVEYFGALVTALESSVMTNPSRTAAIAYLLHLISKKVPKEVLQAQFTRVAQIVYTKLLENMDSPESSVLKNLLSVLGIVLRVQPQAVWNNGNTRNMLVSVAALCTHDKPWVRTMARRVVRAVLTDPVTAMDNGLHAASNGVGQLIQQQLQNALASRSGATVAVRYLCLLEGIMHKMPANLFKQLSETILKSFAMADSMVKCSALQCLHRSLQRQPCDAALPVETNALLIGALRQLAPPNQDIAVCAYWMQVLSESHVCLHAKDSAKCLQLLPATNQQIVKFFDVSNEQLAQISYQVLSRIIEHCIQDDEATAKHLLTLLDEALNLRSTLVWKYVLRTQMRLYEIAGEGIVGPEFTKALETLAKLREHDRCFCKTELDFTIGSAVRYVGVDHVVKVLSLCIDADAAILSTEFPRSWLIPVLRVNIHNAPLSLFASLFLPLAMKIYKRLSSLDPIPQRLYTTVQMQLWELLPSFCESPSDLEKTFPELAPVLGAALNERKDLRLTVLSALGRALKFALQPDAPQQRTEVMGRYAKNFMPLLFNMYTSTNEGEYDDKGVRMSVLETIRTYAEVADKELLNRFVDSAIDKAKKEVDTSKVVRQASQRQARILDILCALSRTADPPTLSTVLDAIQPWFDSNDVHSMQKKAFRIIEEILQRRSSPEMETFLENNDVYFENAVSRPLSTITGPARAAWASCVLQMLDTMEEMSTLADFCSRHVDDIVLTLDKSNGTHARANASKCLQGMASRLIQLGAETEQTPSQVLHPILEHIYELANNGDFAGGNGSQPNKVDTTENAAMQVARATMVALNIIVQKQLKVLNATHLSRLISHTCTKINDPRPPVRLLVIRLARILVQKMPEFSLQQYRSVLLESILEGQTTIDVTIKIRKANRLLLEVLVDKFGAQVLEKYTKRADWLKQIKNVAKLRKRQERLASGEQTKEEEDDGETSQVSGSRISSKTAGADTILELLEDSDAEESDEEMETKSARGGQKSSVWLTEDADEVVDLLDTNDMINKVTTTDPRLLDKKKRPEFKKKSEAGFRFTRSGKLIITDEGTRFLKFLVFIQFYAIIVSSVY</sequence>
<feature type="domain" description="RRP12 N-terminal HEAT" evidence="6">
    <location>
        <begin position="114"/>
        <end position="334"/>
    </location>
</feature>
<reference evidence="7 8" key="1">
    <citation type="journal article" date="2017" name="Curr. Biol.">
        <title>Genome architecture and evolution of a unichromosomal asexual nematode.</title>
        <authorList>
            <person name="Fradin H."/>
            <person name="Zegar C."/>
            <person name="Gutwein M."/>
            <person name="Lucas J."/>
            <person name="Kovtun M."/>
            <person name="Corcoran D."/>
            <person name="Baugh L.R."/>
            <person name="Kiontke K."/>
            <person name="Gunsalus K."/>
            <person name="Fitch D.H."/>
            <person name="Piano F."/>
        </authorList>
    </citation>
    <scope>NUCLEOTIDE SEQUENCE [LARGE SCALE GENOMIC DNA]</scope>
    <source>
        <strain evidence="7">PF1309</strain>
    </source>
</reference>
<feature type="region of interest" description="Disordered" evidence="4">
    <location>
        <begin position="1111"/>
        <end position="1131"/>
    </location>
</feature>
<dbReference type="Proteomes" id="UP000218231">
    <property type="component" value="Unassembled WGS sequence"/>
</dbReference>
<comment type="subcellular location">
    <subcellularLocation>
        <location evidence="1">Nucleus</location>
    </subcellularLocation>
</comment>
<feature type="compositionally biased region" description="Polar residues" evidence="4">
    <location>
        <begin position="1087"/>
        <end position="1096"/>
    </location>
</feature>
<evidence type="ECO:0000256" key="3">
    <source>
        <dbReference type="ARBA" id="ARBA00023242"/>
    </source>
</evidence>
<feature type="region of interest" description="Disordered" evidence="4">
    <location>
        <begin position="1070"/>
        <end position="1096"/>
    </location>
</feature>
<evidence type="ECO:0000313" key="7">
    <source>
        <dbReference type="EMBL" id="PAV86364.1"/>
    </source>
</evidence>
<keyword evidence="8" id="KW-1185">Reference proteome</keyword>
<name>A0A2A2LJJ9_9BILA</name>
<evidence type="ECO:0000256" key="2">
    <source>
        <dbReference type="ARBA" id="ARBA00007690"/>
    </source>
</evidence>
<gene>
    <name evidence="7" type="ORF">WR25_11378</name>
</gene>
<organism evidence="7 8">
    <name type="scientific">Diploscapter pachys</name>
    <dbReference type="NCBI Taxonomy" id="2018661"/>
    <lineage>
        <taxon>Eukaryota</taxon>
        <taxon>Metazoa</taxon>
        <taxon>Ecdysozoa</taxon>
        <taxon>Nematoda</taxon>
        <taxon>Chromadorea</taxon>
        <taxon>Rhabditida</taxon>
        <taxon>Rhabditina</taxon>
        <taxon>Rhabditomorpha</taxon>
        <taxon>Rhabditoidea</taxon>
        <taxon>Rhabditidae</taxon>
        <taxon>Diploscapter</taxon>
    </lineage>
</organism>
<dbReference type="OrthoDB" id="2192888at2759"/>
<dbReference type="SUPFAM" id="SSF48371">
    <property type="entry name" value="ARM repeat"/>
    <property type="match status" value="1"/>
</dbReference>
<proteinExistence type="inferred from homology"/>
<dbReference type="InterPro" id="IPR011989">
    <property type="entry name" value="ARM-like"/>
</dbReference>
<feature type="domain" description="RRP12 HEAT" evidence="5">
    <location>
        <begin position="427"/>
        <end position="687"/>
    </location>
</feature>
<evidence type="ECO:0000256" key="4">
    <source>
        <dbReference type="SAM" id="MobiDB-lite"/>
    </source>
</evidence>
<dbReference type="InterPro" id="IPR052087">
    <property type="entry name" value="RRP12"/>
</dbReference>
<dbReference type="InterPro" id="IPR057860">
    <property type="entry name" value="HEAT_RRP12_N"/>
</dbReference>
<evidence type="ECO:0000259" key="5">
    <source>
        <dbReference type="Pfam" id="PF08161"/>
    </source>
</evidence>
<evidence type="ECO:0000313" key="8">
    <source>
        <dbReference type="Proteomes" id="UP000218231"/>
    </source>
</evidence>
<dbReference type="GO" id="GO:0005634">
    <property type="term" value="C:nucleus"/>
    <property type="evidence" value="ECO:0007669"/>
    <property type="project" value="UniProtKB-SubCell"/>
</dbReference>
<protein>
    <submittedName>
        <fullName evidence="7">Uncharacterized protein</fullName>
    </submittedName>
</protein>
<dbReference type="InterPro" id="IPR012978">
    <property type="entry name" value="HEAT_RRP12"/>
</dbReference>
<keyword evidence="3" id="KW-0539">Nucleus</keyword>
<evidence type="ECO:0000259" key="6">
    <source>
        <dbReference type="Pfam" id="PF25772"/>
    </source>
</evidence>
<comment type="similarity">
    <text evidence="2">Belongs to the RRP12 family.</text>
</comment>
<dbReference type="PANTHER" id="PTHR48287">
    <property type="entry name" value="ARM REPEAT SUPERFAMILY PROTEIN"/>
    <property type="match status" value="1"/>
</dbReference>
<dbReference type="AlphaFoldDB" id="A0A2A2LJJ9"/>
<evidence type="ECO:0000256" key="1">
    <source>
        <dbReference type="ARBA" id="ARBA00004123"/>
    </source>
</evidence>